<dbReference type="EMBL" id="UYRU01094435">
    <property type="protein sequence ID" value="VDN39036.1"/>
    <property type="molecule type" value="Genomic_DNA"/>
</dbReference>
<reference evidence="1 2" key="1">
    <citation type="submission" date="2018-11" db="EMBL/GenBank/DDBJ databases">
        <authorList>
            <consortium name="Pathogen Informatics"/>
        </authorList>
    </citation>
    <scope>NUCLEOTIDE SEQUENCE [LARGE SCALE GENOMIC DNA]</scope>
</reference>
<keyword evidence="2" id="KW-1185">Reference proteome</keyword>
<evidence type="ECO:0000313" key="1">
    <source>
        <dbReference type="EMBL" id="VDN39036.1"/>
    </source>
</evidence>
<sequence>MGSAANSLMDRQDVLVTEASCDAHYWADYCISPPAEGFKYNLAGDHEISAHETPDYDAAVETLRLHLRNAFYSTALDTLGPHFVSVRTELTITTQKFTICLTAISMR</sequence>
<evidence type="ECO:0000313" key="2">
    <source>
        <dbReference type="Proteomes" id="UP000281553"/>
    </source>
</evidence>
<dbReference type="Proteomes" id="UP000281553">
    <property type="component" value="Unassembled WGS sequence"/>
</dbReference>
<accession>A0A3P7R7G2</accession>
<gene>
    <name evidence="1" type="ORF">DILT_LOCUS17742</name>
</gene>
<name>A0A3P7R7G2_DIBLA</name>
<protein>
    <submittedName>
        <fullName evidence="1">Uncharacterized protein</fullName>
    </submittedName>
</protein>
<proteinExistence type="predicted"/>
<organism evidence="1 2">
    <name type="scientific">Dibothriocephalus latus</name>
    <name type="common">Fish tapeworm</name>
    <name type="synonym">Diphyllobothrium latum</name>
    <dbReference type="NCBI Taxonomy" id="60516"/>
    <lineage>
        <taxon>Eukaryota</taxon>
        <taxon>Metazoa</taxon>
        <taxon>Spiralia</taxon>
        <taxon>Lophotrochozoa</taxon>
        <taxon>Platyhelminthes</taxon>
        <taxon>Cestoda</taxon>
        <taxon>Eucestoda</taxon>
        <taxon>Diphyllobothriidea</taxon>
        <taxon>Diphyllobothriidae</taxon>
        <taxon>Dibothriocephalus</taxon>
    </lineage>
</organism>
<dbReference type="AlphaFoldDB" id="A0A3P7R7G2"/>